<dbReference type="InParanoid" id="G3SST6"/>
<evidence type="ECO:0000256" key="4">
    <source>
        <dbReference type="ARBA" id="ARBA00023180"/>
    </source>
</evidence>
<keyword evidence="3 6" id="KW-1015">Disulfide bond</keyword>
<protein>
    <submittedName>
        <fullName evidence="9">Alpha-1-B glycoprotein</fullName>
    </submittedName>
</protein>
<evidence type="ECO:0000313" key="9">
    <source>
        <dbReference type="Ensembl" id="ENSLAFP00000003041.2"/>
    </source>
</evidence>
<dbReference type="InterPro" id="IPR003598">
    <property type="entry name" value="Ig_sub2"/>
</dbReference>
<evidence type="ECO:0000259" key="8">
    <source>
        <dbReference type="PROSITE" id="PS50835"/>
    </source>
</evidence>
<dbReference type="FunFam" id="2.60.40.10:FF:000049">
    <property type="entry name" value="Leukocyte immunoglobulin-like receptor subfamily B member 1"/>
    <property type="match status" value="1"/>
</dbReference>
<dbReference type="FunFam" id="2.60.40.10:FF:000033">
    <property type="entry name" value="Killer cell immunoglobulin-like receptor"/>
    <property type="match status" value="3"/>
</dbReference>
<dbReference type="Ensembl" id="ENSLAFT00000003641.2">
    <property type="protein sequence ID" value="ENSLAFP00000003041.2"/>
    <property type="gene ID" value="ENSLAFG00000003640.2"/>
</dbReference>
<gene>
    <name evidence="9" type="primary">A1BG</name>
</gene>
<evidence type="ECO:0000256" key="1">
    <source>
        <dbReference type="ARBA" id="ARBA00022729"/>
    </source>
</evidence>
<dbReference type="PANTHER" id="PTHR11738:SF184">
    <property type="entry name" value="ALPHA-1B-GLYCOPROTEIN"/>
    <property type="match status" value="1"/>
</dbReference>
<keyword evidence="4" id="KW-0325">Glycoprotein</keyword>
<feature type="disulfide bond" evidence="6">
    <location>
        <begin position="49"/>
        <end position="94"/>
    </location>
</feature>
<reference evidence="9" key="2">
    <citation type="submission" date="2025-08" db="UniProtKB">
        <authorList>
            <consortium name="Ensembl"/>
        </authorList>
    </citation>
    <scope>IDENTIFICATION</scope>
    <source>
        <strain evidence="9">Isolate ISIS603380</strain>
    </source>
</reference>
<dbReference type="Proteomes" id="UP000007646">
    <property type="component" value="Unassembled WGS sequence"/>
</dbReference>
<dbReference type="GO" id="GO:0005576">
    <property type="term" value="C:extracellular region"/>
    <property type="evidence" value="ECO:0007669"/>
    <property type="project" value="Ensembl"/>
</dbReference>
<dbReference type="InterPro" id="IPR050412">
    <property type="entry name" value="Ig-like_Receptors_ImmuneReg"/>
</dbReference>
<evidence type="ECO:0000256" key="3">
    <source>
        <dbReference type="ARBA" id="ARBA00023157"/>
    </source>
</evidence>
<dbReference type="OMA" id="FWGLPMG"/>
<dbReference type="GeneTree" id="ENSGT01150000286974"/>
<reference evidence="9 10" key="1">
    <citation type="submission" date="2009-06" db="EMBL/GenBank/DDBJ databases">
        <title>The Genome Sequence of Loxodonta africana (African elephant).</title>
        <authorList>
            <person name="Di Palma F."/>
            <person name="Heiman D."/>
            <person name="Young S."/>
            <person name="Johnson J."/>
            <person name="Lander E.S."/>
            <person name="Lindblad-Toh K."/>
        </authorList>
    </citation>
    <scope>NUCLEOTIDE SEQUENCE [LARGE SCALE GENOMIC DNA]</scope>
    <source>
        <strain evidence="9 10">Isolate ISIS603380</strain>
    </source>
</reference>
<dbReference type="SUPFAM" id="SSF48726">
    <property type="entry name" value="Immunoglobulin"/>
    <property type="match status" value="5"/>
</dbReference>
<dbReference type="FunCoup" id="G3SST6">
    <property type="interactions" value="14"/>
</dbReference>
<dbReference type="STRING" id="9785.ENSLAFP00000003041"/>
<feature type="disulfide bond" evidence="6">
    <location>
        <begin position="140"/>
        <end position="183"/>
    </location>
</feature>
<dbReference type="GO" id="GO:0002764">
    <property type="term" value="P:immune response-regulating signaling pathway"/>
    <property type="evidence" value="ECO:0007669"/>
    <property type="project" value="TreeGrafter"/>
</dbReference>
<keyword evidence="5" id="KW-0393">Immunoglobulin domain</keyword>
<evidence type="ECO:0000256" key="2">
    <source>
        <dbReference type="ARBA" id="ARBA00022737"/>
    </source>
</evidence>
<keyword evidence="10" id="KW-1185">Reference proteome</keyword>
<reference evidence="9" key="3">
    <citation type="submission" date="2025-09" db="UniProtKB">
        <authorList>
            <consortium name="Ensembl"/>
        </authorList>
    </citation>
    <scope>IDENTIFICATION</scope>
    <source>
        <strain evidence="9">Isolate ISIS603380</strain>
    </source>
</reference>
<evidence type="ECO:0000256" key="5">
    <source>
        <dbReference type="ARBA" id="ARBA00023319"/>
    </source>
</evidence>
<dbReference type="SMART" id="SM00408">
    <property type="entry name" value="IGc2"/>
    <property type="match status" value="3"/>
</dbReference>
<dbReference type="Pfam" id="PF13895">
    <property type="entry name" value="Ig_2"/>
    <property type="match status" value="2"/>
</dbReference>
<keyword evidence="2" id="KW-0677">Repeat</keyword>
<accession>G3SST6</accession>
<evidence type="ECO:0000256" key="7">
    <source>
        <dbReference type="SAM" id="SignalP"/>
    </source>
</evidence>
<dbReference type="PANTHER" id="PTHR11738">
    <property type="entry name" value="MHC CLASS I NK CELL RECEPTOR"/>
    <property type="match status" value="1"/>
</dbReference>
<dbReference type="HOGENOM" id="CLU_042929_1_0_1"/>
<dbReference type="InterPro" id="IPR013783">
    <property type="entry name" value="Ig-like_fold"/>
</dbReference>
<dbReference type="InterPro" id="IPR007110">
    <property type="entry name" value="Ig-like_dom"/>
</dbReference>
<name>G3SST6_LOXAF</name>
<feature type="signal peptide" evidence="7">
    <location>
        <begin position="1"/>
        <end position="21"/>
    </location>
</feature>
<evidence type="ECO:0000256" key="6">
    <source>
        <dbReference type="PIRSR" id="PIRSR001979-1"/>
    </source>
</evidence>
<feature type="chain" id="PRO_5003454462" evidence="7">
    <location>
        <begin position="22"/>
        <end position="500"/>
    </location>
</feature>
<dbReference type="eggNOG" id="ENOG502RYEX">
    <property type="taxonomic scope" value="Eukaryota"/>
</dbReference>
<dbReference type="Gene3D" id="2.60.40.10">
    <property type="entry name" value="Immunoglobulins"/>
    <property type="match status" value="5"/>
</dbReference>
<dbReference type="InterPro" id="IPR036179">
    <property type="entry name" value="Ig-like_dom_sf"/>
</dbReference>
<dbReference type="InterPro" id="IPR016332">
    <property type="entry name" value="A1B_glyco/leuk_Ig-like_rcpt"/>
</dbReference>
<organism evidence="9 10">
    <name type="scientific">Loxodonta africana</name>
    <name type="common">African elephant</name>
    <dbReference type="NCBI Taxonomy" id="9785"/>
    <lineage>
        <taxon>Eukaryota</taxon>
        <taxon>Metazoa</taxon>
        <taxon>Chordata</taxon>
        <taxon>Craniata</taxon>
        <taxon>Vertebrata</taxon>
        <taxon>Euteleostomi</taxon>
        <taxon>Mammalia</taxon>
        <taxon>Eutheria</taxon>
        <taxon>Afrotheria</taxon>
        <taxon>Proboscidea</taxon>
        <taxon>Elephantidae</taxon>
        <taxon>Loxodonta</taxon>
    </lineage>
</organism>
<dbReference type="SMART" id="SM00409">
    <property type="entry name" value="IG"/>
    <property type="match status" value="4"/>
</dbReference>
<dbReference type="PROSITE" id="PS50835">
    <property type="entry name" value="IG_LIKE"/>
    <property type="match status" value="1"/>
</dbReference>
<dbReference type="PIRSF" id="PIRSF001979">
    <property type="entry name" value="Alpha_1B_glycoprot_prd"/>
    <property type="match status" value="1"/>
</dbReference>
<keyword evidence="1 7" id="KW-0732">Signal</keyword>
<sequence>MSVLVVSLLFWGLSLGPATKAAVFLETRPSLWAEAESPLEPWANVTLTCRAYQGSLDFQLFKDGVAQDPVHLFGVEHQFHLGAVTSETQGLYRCRTGMGDGWTEFSNLVEVSGADSLAPPLLSAEPVSWITLGFNTTLVCQGGLRGVTFLLRQEGNDEFLEVAEAPKDTKASFLVHRAGNYSCSYRTHAAGNPSKPSATVSIEELEAPPPPALSFKRETSAFLRPGVRVSFLCVAPLSGVEFQLQRGETKLLLSMSSTSPDRVFFHMDTVAPSESGLYTCRYQLRGGHMAWSVDSAPVELQLSDGTLPAPVLELQPSSSPAPGELVRLLCHAPRAGLRFSLEREDKRGPRVLGRLSPAGAVAHFELRDVSVQDSGNYSCVYVDPAPPFAGSARSEPVELHVDGPPPKPKLRPLWQGAVTPGRDAVLRCESPLSDVTFELLREGEVVTSPVYPATGPGADLVLTYVGPQHAGNYSCRYRSSWPNPLLSELSDPVELQVAGE</sequence>
<proteinExistence type="predicted"/>
<evidence type="ECO:0000313" key="10">
    <source>
        <dbReference type="Proteomes" id="UP000007646"/>
    </source>
</evidence>
<dbReference type="InterPro" id="IPR003599">
    <property type="entry name" value="Ig_sub"/>
</dbReference>
<feature type="domain" description="Ig-like" evidence="8">
    <location>
        <begin position="406"/>
        <end position="476"/>
    </location>
</feature>
<dbReference type="AlphaFoldDB" id="G3SST6"/>